<evidence type="ECO:0000313" key="3">
    <source>
        <dbReference type="EMBL" id="ABP00085.1"/>
    </source>
</evidence>
<reference evidence="3 4" key="1">
    <citation type="journal article" date="2007" name="Proc. Natl. Acad. Sci. U.S.A.">
        <title>The tiny eukaryote Ostreococcus provides genomic insights into the paradox of plankton speciation.</title>
        <authorList>
            <person name="Palenik B."/>
            <person name="Grimwood J."/>
            <person name="Aerts A."/>
            <person name="Rouze P."/>
            <person name="Salamov A."/>
            <person name="Putnam N."/>
            <person name="Dupont C."/>
            <person name="Jorgensen R."/>
            <person name="Derelle E."/>
            <person name="Rombauts S."/>
            <person name="Zhou K."/>
            <person name="Otillar R."/>
            <person name="Merchant S.S."/>
            <person name="Podell S."/>
            <person name="Gaasterland T."/>
            <person name="Napoli C."/>
            <person name="Gendler K."/>
            <person name="Manuell A."/>
            <person name="Tai V."/>
            <person name="Vallon O."/>
            <person name="Piganeau G."/>
            <person name="Jancek S."/>
            <person name="Heijde M."/>
            <person name="Jabbari K."/>
            <person name="Bowler C."/>
            <person name="Lohr M."/>
            <person name="Robbens S."/>
            <person name="Werner G."/>
            <person name="Dubchak I."/>
            <person name="Pazour G.J."/>
            <person name="Ren Q."/>
            <person name="Paulsen I."/>
            <person name="Delwiche C."/>
            <person name="Schmutz J."/>
            <person name="Rokhsar D."/>
            <person name="Van de Peer Y."/>
            <person name="Moreau H."/>
            <person name="Grigoriev I.V."/>
        </authorList>
    </citation>
    <scope>NUCLEOTIDE SEQUENCE [LARGE SCALE GENOMIC DNA]</scope>
    <source>
        <strain evidence="3 4">CCE9901</strain>
    </source>
</reference>
<dbReference type="AlphaFoldDB" id="A4S8M5"/>
<dbReference type="Gramene" id="ABP00085">
    <property type="protein sequence ID" value="ABP00085"/>
    <property type="gene ID" value="OSTLU_27901"/>
</dbReference>
<keyword evidence="4" id="KW-1185">Reference proteome</keyword>
<dbReference type="EMBL" id="CP000595">
    <property type="protein sequence ID" value="ABP00085.1"/>
    <property type="molecule type" value="Genomic_DNA"/>
</dbReference>
<accession>A4S8M5</accession>
<dbReference type="GeneID" id="5005759"/>
<keyword evidence="2" id="KW-0732">Signal</keyword>
<feature type="transmembrane region" description="Helical" evidence="1">
    <location>
        <begin position="76"/>
        <end position="96"/>
    </location>
</feature>
<dbReference type="OMA" id="EDYAYQT"/>
<keyword evidence="1" id="KW-1133">Transmembrane helix</keyword>
<feature type="chain" id="PRO_5002671929" evidence="2">
    <location>
        <begin position="26"/>
        <end position="107"/>
    </location>
</feature>
<dbReference type="KEGG" id="olu:OSTLU_27901"/>
<dbReference type="Proteomes" id="UP000001568">
    <property type="component" value="Chromosome 15"/>
</dbReference>
<organism evidence="3 4">
    <name type="scientific">Ostreococcus lucimarinus (strain CCE9901)</name>
    <dbReference type="NCBI Taxonomy" id="436017"/>
    <lineage>
        <taxon>Eukaryota</taxon>
        <taxon>Viridiplantae</taxon>
        <taxon>Chlorophyta</taxon>
        <taxon>Mamiellophyceae</taxon>
        <taxon>Mamiellales</taxon>
        <taxon>Bathycoccaceae</taxon>
        <taxon>Ostreococcus</taxon>
    </lineage>
</organism>
<gene>
    <name evidence="3" type="ORF">OSTLU_27901</name>
</gene>
<dbReference type="HOGENOM" id="CLU_2214385_0_0_1"/>
<dbReference type="RefSeq" id="XP_001421791.1">
    <property type="nucleotide sequence ID" value="XM_001421754.1"/>
</dbReference>
<evidence type="ECO:0000256" key="1">
    <source>
        <dbReference type="SAM" id="Phobius"/>
    </source>
</evidence>
<keyword evidence="1" id="KW-0812">Transmembrane</keyword>
<proteinExistence type="predicted"/>
<protein>
    <submittedName>
        <fullName evidence="3">Uncharacterized protein</fullName>
    </submittedName>
</protein>
<sequence>MKIRAVTRACALATLALAHADVAGAASFAVGGGDGFAGAPSFAEEDYAYQTPDLAVDLASPLVAYRLVTTALRQEVPLWLDAIIVSAALGALWVVVTGNHSLDSVLQ</sequence>
<feature type="signal peptide" evidence="2">
    <location>
        <begin position="1"/>
        <end position="25"/>
    </location>
</feature>
<name>A4S8M5_OSTLU</name>
<evidence type="ECO:0000256" key="2">
    <source>
        <dbReference type="SAM" id="SignalP"/>
    </source>
</evidence>
<evidence type="ECO:0000313" key="4">
    <source>
        <dbReference type="Proteomes" id="UP000001568"/>
    </source>
</evidence>
<dbReference type="OrthoDB" id="498566at2759"/>
<keyword evidence="1" id="KW-0472">Membrane</keyword>